<evidence type="ECO:0000313" key="4">
    <source>
        <dbReference type="Proteomes" id="UP000615446"/>
    </source>
</evidence>
<name>A0A8H3QXU7_9GLOM</name>
<dbReference type="InterPro" id="IPR000626">
    <property type="entry name" value="Ubiquitin-like_dom"/>
</dbReference>
<feature type="chain" id="PRO_5034315946" description="Ubiquitin-like domain-containing protein" evidence="1">
    <location>
        <begin position="17"/>
        <end position="396"/>
    </location>
</feature>
<dbReference type="Proteomes" id="UP000615446">
    <property type="component" value="Unassembled WGS sequence"/>
</dbReference>
<evidence type="ECO:0000259" key="2">
    <source>
        <dbReference type="PROSITE" id="PS50053"/>
    </source>
</evidence>
<protein>
    <recommendedName>
        <fullName evidence="2">Ubiquitin-like domain-containing protein</fullName>
    </recommendedName>
</protein>
<dbReference type="InterPro" id="IPR029071">
    <property type="entry name" value="Ubiquitin-like_domsf"/>
</dbReference>
<reference evidence="3" key="1">
    <citation type="submission" date="2019-10" db="EMBL/GenBank/DDBJ databases">
        <title>Conservation and host-specific expression of non-tandemly repeated heterogenous ribosome RNA gene in arbuscular mycorrhizal fungi.</title>
        <authorList>
            <person name="Maeda T."/>
            <person name="Kobayashi Y."/>
            <person name="Nakagawa T."/>
            <person name="Ezawa T."/>
            <person name="Yamaguchi K."/>
            <person name="Bino T."/>
            <person name="Nishimoto Y."/>
            <person name="Shigenobu S."/>
            <person name="Kawaguchi M."/>
        </authorList>
    </citation>
    <scope>NUCLEOTIDE SEQUENCE</scope>
    <source>
        <strain evidence="3">HR1</strain>
    </source>
</reference>
<dbReference type="EMBL" id="BLAL01000250">
    <property type="protein sequence ID" value="GES96380.1"/>
    <property type="molecule type" value="Genomic_DNA"/>
</dbReference>
<dbReference type="Pfam" id="PF00240">
    <property type="entry name" value="ubiquitin"/>
    <property type="match status" value="1"/>
</dbReference>
<comment type="caution">
    <text evidence="3">The sequence shown here is derived from an EMBL/GenBank/DDBJ whole genome shotgun (WGS) entry which is preliminary data.</text>
</comment>
<dbReference type="PRINTS" id="PR00348">
    <property type="entry name" value="UBIQUITIN"/>
</dbReference>
<dbReference type="OrthoDB" id="428577at2759"/>
<dbReference type="PANTHER" id="PTHR36649">
    <property type="entry name" value="UBIQUITIN-LIKE DOMAIN-CONTAINING PROTEIN"/>
    <property type="match status" value="1"/>
</dbReference>
<dbReference type="InterPro" id="IPR019954">
    <property type="entry name" value="Ubiquitin_CS"/>
</dbReference>
<proteinExistence type="predicted"/>
<feature type="signal peptide" evidence="1">
    <location>
        <begin position="1"/>
        <end position="16"/>
    </location>
</feature>
<dbReference type="InterPro" id="IPR019956">
    <property type="entry name" value="Ubiquitin_dom"/>
</dbReference>
<organism evidence="3 4">
    <name type="scientific">Rhizophagus clarus</name>
    <dbReference type="NCBI Taxonomy" id="94130"/>
    <lineage>
        <taxon>Eukaryota</taxon>
        <taxon>Fungi</taxon>
        <taxon>Fungi incertae sedis</taxon>
        <taxon>Mucoromycota</taxon>
        <taxon>Glomeromycotina</taxon>
        <taxon>Glomeromycetes</taxon>
        <taxon>Glomerales</taxon>
        <taxon>Glomeraceae</taxon>
        <taxon>Rhizophagus</taxon>
    </lineage>
</organism>
<feature type="domain" description="Ubiquitin-like" evidence="2">
    <location>
        <begin position="153"/>
        <end position="229"/>
    </location>
</feature>
<sequence length="396" mass="44447">MSNSLLAAALSAVTNLSVITYDDYSKGGYDGCSQLDQKALHQSHLIGGSVPTSSENNVPVINSYSSRQYDTIGDKQTFHQSHLIDDRVPTSSKNDVPVIKSYRSYQYDTIGDKKTLHQSHLIDDKVPTSSENEAPIIKSYSSRQYDMVGDKQTCVLVTTLTGKTVEFEVNLSDTIAQLKTKIEDKEGIPSHQQRLIFAGRQLIEDCHVLADYGISDRSRLHLVLGLRGGYLSPSTALFIHPDMLAPSYDYDFTQIDDKGTTFMRGGFEYKRPCGWKRIALNVLNKYEDIFWLGANAGRQSITSSVQNEWPVSYHGTAKNNCKSIAEDGYLLYIDVAYLYATEFTYEGSNYKIVFQNRVNPNALVKISKEETGIGEYWISPNDKDVRPYGICIKKEN</sequence>
<evidence type="ECO:0000256" key="1">
    <source>
        <dbReference type="SAM" id="SignalP"/>
    </source>
</evidence>
<dbReference type="SUPFAM" id="SSF54236">
    <property type="entry name" value="Ubiquitin-like"/>
    <property type="match status" value="1"/>
</dbReference>
<gene>
    <name evidence="3" type="ORF">RCL2_002301200</name>
</gene>
<keyword evidence="1" id="KW-0732">Signal</keyword>
<accession>A0A8H3QXU7</accession>
<dbReference type="AlphaFoldDB" id="A0A8H3QXU7"/>
<dbReference type="PANTHER" id="PTHR36649:SF28">
    <property type="entry name" value="UBIQUITIN-LIKE DOMAIN-CONTAINING PROTEIN"/>
    <property type="match status" value="1"/>
</dbReference>
<dbReference type="Gene3D" id="3.10.20.90">
    <property type="entry name" value="Phosphatidylinositol 3-kinase Catalytic Subunit, Chain A, domain 1"/>
    <property type="match status" value="1"/>
</dbReference>
<dbReference type="PROSITE" id="PS00299">
    <property type="entry name" value="UBIQUITIN_1"/>
    <property type="match status" value="1"/>
</dbReference>
<dbReference type="SMART" id="SM00213">
    <property type="entry name" value="UBQ"/>
    <property type="match status" value="1"/>
</dbReference>
<evidence type="ECO:0000313" key="3">
    <source>
        <dbReference type="EMBL" id="GES96380.1"/>
    </source>
</evidence>
<dbReference type="PROSITE" id="PS50053">
    <property type="entry name" value="UBIQUITIN_2"/>
    <property type="match status" value="1"/>
</dbReference>